<feature type="transmembrane region" description="Helical" evidence="8">
    <location>
        <begin position="360"/>
        <end position="378"/>
    </location>
</feature>
<evidence type="ECO:0000313" key="9">
    <source>
        <dbReference type="EMBL" id="SFK23102.1"/>
    </source>
</evidence>
<evidence type="ECO:0000256" key="3">
    <source>
        <dbReference type="ARBA" id="ARBA00022448"/>
    </source>
</evidence>
<dbReference type="InterPro" id="IPR001734">
    <property type="entry name" value="Na/solute_symporter"/>
</dbReference>
<reference evidence="10" key="1">
    <citation type="submission" date="2016-10" db="EMBL/GenBank/DDBJ databases">
        <authorList>
            <person name="Varghese N."/>
            <person name="Submissions S."/>
        </authorList>
    </citation>
    <scope>NUCLEOTIDE SEQUENCE [LARGE SCALE GENOMIC DNA]</scope>
    <source>
        <strain evidence="10">CGMCC 1.3704</strain>
    </source>
</reference>
<keyword evidence="10" id="KW-1185">Reference proteome</keyword>
<dbReference type="AlphaFoldDB" id="A0A1I3XUD3"/>
<dbReference type="InterPro" id="IPR038377">
    <property type="entry name" value="Na/Glc_symporter_sf"/>
</dbReference>
<feature type="transmembrane region" description="Helical" evidence="8">
    <location>
        <begin position="123"/>
        <end position="147"/>
    </location>
</feature>
<dbReference type="Gene3D" id="1.20.1730.10">
    <property type="entry name" value="Sodium/glucose cotransporter"/>
    <property type="match status" value="1"/>
</dbReference>
<feature type="transmembrane region" description="Helical" evidence="8">
    <location>
        <begin position="263"/>
        <end position="284"/>
    </location>
</feature>
<dbReference type="GO" id="GO:0005886">
    <property type="term" value="C:plasma membrane"/>
    <property type="evidence" value="ECO:0007669"/>
    <property type="project" value="TreeGrafter"/>
</dbReference>
<evidence type="ECO:0000313" key="10">
    <source>
        <dbReference type="Proteomes" id="UP000183557"/>
    </source>
</evidence>
<gene>
    <name evidence="9" type="ORF">SAMN04487936_109130</name>
</gene>
<keyword evidence="5 8" id="KW-1133">Transmembrane helix</keyword>
<dbReference type="CDD" id="cd10322">
    <property type="entry name" value="SLC5sbd"/>
    <property type="match status" value="1"/>
</dbReference>
<evidence type="ECO:0000256" key="4">
    <source>
        <dbReference type="ARBA" id="ARBA00022692"/>
    </source>
</evidence>
<protein>
    <submittedName>
        <fullName evidence="9">Solute:Na+ symporter, SSS family</fullName>
    </submittedName>
</protein>
<evidence type="ECO:0000256" key="7">
    <source>
        <dbReference type="RuleBase" id="RU362091"/>
    </source>
</evidence>
<feature type="transmembrane region" description="Helical" evidence="8">
    <location>
        <begin position="296"/>
        <end position="322"/>
    </location>
</feature>
<dbReference type="EMBL" id="FOSB01000009">
    <property type="protein sequence ID" value="SFK23102.1"/>
    <property type="molecule type" value="Genomic_DNA"/>
</dbReference>
<keyword evidence="6 8" id="KW-0472">Membrane</keyword>
<sequence length="471" mass="49985">MELQQDPTLLWFIAIYGIIMIGIGVFMSKKVAGSEDFVLAGKSLGPFVLMGTLLATWTGSGSISGGETSMAFSYGILPSLMMMLPTLVGIIILYVVAPKIREQGKFTVAGILEAKYGRTSRNIASVIIILAYVGIVSYQMKGFGFILNLTTGMTVQAGTMIGAAMIIFLAMIGGLRSVSQTDAISGFLMVGGLIITVPTIIMVAGGWSEIVANVPESHMSATGGLTTIQMIGYLLPSLFLLLGDQNMYQRLASSKGNKSAKRAQMGWLIAMIVISPSISLIAFASRSLFPDIDPGMALMATTVAMPIAIGGILLAAAASFIITTGNSYLLSAATNLTYDLYGKYVNKEASDKKLLTMTRIFIVALGIFAFVIITYFPTVLSVQMYAYTVYGAGLTPAILAVFFWKRVNAIGGVSSMIAGVVATLTWEVILQKPFEVNSVVVAVPVAVIVLIVATLMTTEKGSVYQAETQTS</sequence>
<keyword evidence="4 8" id="KW-0812">Transmembrane</keyword>
<dbReference type="STRING" id="240302.BN982_02752"/>
<feature type="transmembrane region" description="Helical" evidence="8">
    <location>
        <begin position="384"/>
        <end position="403"/>
    </location>
</feature>
<dbReference type="PANTHER" id="PTHR48086">
    <property type="entry name" value="SODIUM/PROLINE SYMPORTER-RELATED"/>
    <property type="match status" value="1"/>
</dbReference>
<proteinExistence type="inferred from homology"/>
<dbReference type="PANTHER" id="PTHR48086:SF7">
    <property type="entry name" value="SODIUM-SOLUTE SYMPORTER-RELATED"/>
    <property type="match status" value="1"/>
</dbReference>
<keyword evidence="3" id="KW-0813">Transport</keyword>
<feature type="transmembrane region" description="Helical" evidence="8">
    <location>
        <begin position="6"/>
        <end position="27"/>
    </location>
</feature>
<feature type="transmembrane region" description="Helical" evidence="8">
    <location>
        <begin position="39"/>
        <end position="59"/>
    </location>
</feature>
<dbReference type="RefSeq" id="WP_075037430.1">
    <property type="nucleotide sequence ID" value="NZ_FOSB01000009.1"/>
</dbReference>
<feature type="transmembrane region" description="Helical" evidence="8">
    <location>
        <begin position="219"/>
        <end position="242"/>
    </location>
</feature>
<evidence type="ECO:0000256" key="2">
    <source>
        <dbReference type="ARBA" id="ARBA00006434"/>
    </source>
</evidence>
<comment type="similarity">
    <text evidence="2 7">Belongs to the sodium:solute symporter (SSF) (TC 2.A.21) family.</text>
</comment>
<feature type="transmembrane region" description="Helical" evidence="8">
    <location>
        <begin position="71"/>
        <end position="96"/>
    </location>
</feature>
<dbReference type="GO" id="GO:0022857">
    <property type="term" value="F:transmembrane transporter activity"/>
    <property type="evidence" value="ECO:0007669"/>
    <property type="project" value="InterPro"/>
</dbReference>
<feature type="transmembrane region" description="Helical" evidence="8">
    <location>
        <begin position="410"/>
        <end position="430"/>
    </location>
</feature>
<feature type="transmembrane region" description="Helical" evidence="8">
    <location>
        <begin position="436"/>
        <end position="456"/>
    </location>
</feature>
<feature type="transmembrane region" description="Helical" evidence="8">
    <location>
        <begin position="153"/>
        <end position="175"/>
    </location>
</feature>
<dbReference type="eggNOG" id="COG0591">
    <property type="taxonomic scope" value="Bacteria"/>
</dbReference>
<dbReference type="Proteomes" id="UP000183557">
    <property type="component" value="Unassembled WGS sequence"/>
</dbReference>
<dbReference type="PROSITE" id="PS50283">
    <property type="entry name" value="NA_SOLUT_SYMP_3"/>
    <property type="match status" value="1"/>
</dbReference>
<comment type="subcellular location">
    <subcellularLocation>
        <location evidence="1">Membrane</location>
        <topology evidence="1">Multi-pass membrane protein</topology>
    </subcellularLocation>
</comment>
<name>A0A1I3XUD3_HALDA</name>
<organism evidence="9 10">
    <name type="scientific">Halobacillus dabanensis</name>
    <dbReference type="NCBI Taxonomy" id="240302"/>
    <lineage>
        <taxon>Bacteria</taxon>
        <taxon>Bacillati</taxon>
        <taxon>Bacillota</taxon>
        <taxon>Bacilli</taxon>
        <taxon>Bacillales</taxon>
        <taxon>Bacillaceae</taxon>
        <taxon>Halobacillus</taxon>
    </lineage>
</organism>
<dbReference type="OrthoDB" id="9810181at2"/>
<evidence type="ECO:0000256" key="8">
    <source>
        <dbReference type="SAM" id="Phobius"/>
    </source>
</evidence>
<evidence type="ECO:0000256" key="1">
    <source>
        <dbReference type="ARBA" id="ARBA00004141"/>
    </source>
</evidence>
<accession>A0A1I3XUD3</accession>
<evidence type="ECO:0000256" key="6">
    <source>
        <dbReference type="ARBA" id="ARBA00023136"/>
    </source>
</evidence>
<dbReference type="Pfam" id="PF00474">
    <property type="entry name" value="SSF"/>
    <property type="match status" value="1"/>
</dbReference>
<evidence type="ECO:0000256" key="5">
    <source>
        <dbReference type="ARBA" id="ARBA00022989"/>
    </source>
</evidence>
<dbReference type="InterPro" id="IPR050277">
    <property type="entry name" value="Sodium:Solute_Symporter"/>
</dbReference>
<feature type="transmembrane region" description="Helical" evidence="8">
    <location>
        <begin position="187"/>
        <end position="207"/>
    </location>
</feature>